<name>A0A1X3RXS1_9GAMM</name>
<dbReference type="Proteomes" id="UP000194020">
    <property type="component" value="Unassembled WGS sequence"/>
</dbReference>
<organism evidence="1 2">
    <name type="scientific">Lonsdalea iberica</name>
    <dbReference type="NCBI Taxonomy" id="1082703"/>
    <lineage>
        <taxon>Bacteria</taxon>
        <taxon>Pseudomonadati</taxon>
        <taxon>Pseudomonadota</taxon>
        <taxon>Gammaproteobacteria</taxon>
        <taxon>Enterobacterales</taxon>
        <taxon>Pectobacteriaceae</taxon>
        <taxon>Lonsdalea</taxon>
    </lineage>
</organism>
<comment type="caution">
    <text evidence="1">The sequence shown here is derived from an EMBL/GenBank/DDBJ whole genome shotgun (WGS) entry which is preliminary data.</text>
</comment>
<dbReference type="RefSeq" id="WP_094109100.1">
    <property type="nucleotide sequence ID" value="NZ_LUTP01000011.1"/>
</dbReference>
<dbReference type="AlphaFoldDB" id="A0A1X3RXS1"/>
<evidence type="ECO:0000313" key="1">
    <source>
        <dbReference type="EMBL" id="OSN06783.1"/>
    </source>
</evidence>
<reference evidence="1 2" key="1">
    <citation type="submission" date="2016-02" db="EMBL/GenBank/DDBJ databases">
        <title>Species-wide whole genome sequencing reveals diversity, host range in Lonsdalea quercina.</title>
        <authorList>
            <person name="Li Y."/>
        </authorList>
    </citation>
    <scope>NUCLEOTIDE SEQUENCE [LARGE SCALE GENOMIC DNA]</scope>
    <source>
        <strain evidence="1 2">LMG 26264</strain>
    </source>
</reference>
<dbReference type="OrthoDB" id="6562784at2"/>
<dbReference type="InterPro" id="IPR009954">
    <property type="entry name" value="DUF1482"/>
</dbReference>
<dbReference type="Pfam" id="PF07358">
    <property type="entry name" value="DUF1482"/>
    <property type="match status" value="1"/>
</dbReference>
<sequence>MFVLVIFVCYVGGGCEDLVTSVYETEIQCLKTMSEQRIRNGGCYPIEDFIDGFWHPAQEYRDMR</sequence>
<evidence type="ECO:0000313" key="2">
    <source>
        <dbReference type="Proteomes" id="UP000194020"/>
    </source>
</evidence>
<proteinExistence type="predicted"/>
<protein>
    <recommendedName>
        <fullName evidence="3">Secreted protein</fullName>
    </recommendedName>
</protein>
<accession>A0A1X3RXS1</accession>
<gene>
    <name evidence="1" type="ORF">AU511_05870</name>
</gene>
<evidence type="ECO:0008006" key="3">
    <source>
        <dbReference type="Google" id="ProtNLM"/>
    </source>
</evidence>
<dbReference type="EMBL" id="LUTP01000011">
    <property type="protein sequence ID" value="OSN06783.1"/>
    <property type="molecule type" value="Genomic_DNA"/>
</dbReference>